<dbReference type="GO" id="GO:0008033">
    <property type="term" value="P:tRNA processing"/>
    <property type="evidence" value="ECO:0007669"/>
    <property type="project" value="UniProtKB-KW"/>
</dbReference>
<dbReference type="PROSITE" id="PS00092">
    <property type="entry name" value="N6_MTASE"/>
    <property type="match status" value="1"/>
</dbReference>
<dbReference type="EMBL" id="SNRY01008336">
    <property type="protein sequence ID" value="KAA6308726.1"/>
    <property type="molecule type" value="Genomic_DNA"/>
</dbReference>
<evidence type="ECO:0000313" key="7">
    <source>
        <dbReference type="EMBL" id="KAA6308726.1"/>
    </source>
</evidence>
<dbReference type="Pfam" id="PF05175">
    <property type="entry name" value="MTS"/>
    <property type="match status" value="1"/>
</dbReference>
<dbReference type="Gene3D" id="3.40.50.150">
    <property type="entry name" value="Vaccinia Virus protein VP39"/>
    <property type="match status" value="1"/>
</dbReference>
<dbReference type="AlphaFoldDB" id="A0A5J4PGR3"/>
<evidence type="ECO:0000256" key="3">
    <source>
        <dbReference type="ARBA" id="ARBA00022679"/>
    </source>
</evidence>
<dbReference type="PANTHER" id="PTHR47739:SF1">
    <property type="entry name" value="TRNA1(VAL) (ADENINE(37)-N6)-METHYLTRANSFERASE"/>
    <property type="match status" value="1"/>
</dbReference>
<proteinExistence type="inferred from homology"/>
<sequence>IKKRNCTKYECLFLDEENGDRRIYLKMANSFFHFKQFTIRQDKCAMKVGTDGVLLGAWTPVESARRILDVGTGTGLVALMLAQRSPAAITALEIDENSAQQARENVVRSPWSNRIEVVCTDFRTFVSENKYDSIVSNPPYFMDSLKSPDEQRNTARHDSRLNYSDLLQGVKRLLSPHGVFTLIIPSVAVAKVMTTAYDYGLFPFRRLDVITKPGGTAKRTLIAFSFLEQKCREEVLLTEISRQQYTNEYITLIKDYFLNF</sequence>
<dbReference type="InterPro" id="IPR022882">
    <property type="entry name" value="tRNA_adenine-N6_MeTrfase"/>
</dbReference>
<keyword evidence="5" id="KW-0819">tRNA processing</keyword>
<dbReference type="CDD" id="cd02440">
    <property type="entry name" value="AdoMet_MTases"/>
    <property type="match status" value="1"/>
</dbReference>
<dbReference type="HAMAP" id="MF_01872">
    <property type="entry name" value="tRNA_methyltr_YfiC"/>
    <property type="match status" value="1"/>
</dbReference>
<keyword evidence="4" id="KW-0949">S-adenosyl-L-methionine</keyword>
<dbReference type="GO" id="GO:0016430">
    <property type="term" value="F:tRNA (adenine-N6)-methyltransferase activity"/>
    <property type="evidence" value="ECO:0007669"/>
    <property type="project" value="InterPro"/>
</dbReference>
<feature type="domain" description="Methyltransferase small" evidence="6">
    <location>
        <begin position="61"/>
        <end position="142"/>
    </location>
</feature>
<dbReference type="SUPFAM" id="SSF53335">
    <property type="entry name" value="S-adenosyl-L-methionine-dependent methyltransferases"/>
    <property type="match status" value="1"/>
</dbReference>
<evidence type="ECO:0000256" key="4">
    <source>
        <dbReference type="ARBA" id="ARBA00022691"/>
    </source>
</evidence>
<keyword evidence="2" id="KW-0489">Methyltransferase</keyword>
<dbReference type="PANTHER" id="PTHR47739">
    <property type="entry name" value="TRNA1(VAL) (ADENINE(37)-N6)-METHYLTRANSFERASE"/>
    <property type="match status" value="1"/>
</dbReference>
<dbReference type="InterPro" id="IPR029063">
    <property type="entry name" value="SAM-dependent_MTases_sf"/>
</dbReference>
<feature type="non-terminal residue" evidence="7">
    <location>
        <position position="1"/>
    </location>
</feature>
<keyword evidence="1" id="KW-0963">Cytoplasm</keyword>
<dbReference type="GO" id="GO:0003676">
    <property type="term" value="F:nucleic acid binding"/>
    <property type="evidence" value="ECO:0007669"/>
    <property type="project" value="InterPro"/>
</dbReference>
<evidence type="ECO:0000259" key="6">
    <source>
        <dbReference type="Pfam" id="PF05175"/>
    </source>
</evidence>
<dbReference type="InterPro" id="IPR002052">
    <property type="entry name" value="DNA_methylase_N6_adenine_CS"/>
</dbReference>
<comment type="caution">
    <text evidence="7">The sequence shown here is derived from an EMBL/GenBank/DDBJ whole genome shotgun (WGS) entry which is preliminary data.</text>
</comment>
<gene>
    <name evidence="7" type="ORF">EZS27_039659</name>
</gene>
<dbReference type="InterPro" id="IPR050210">
    <property type="entry name" value="tRNA_Adenine-N(6)_MTase"/>
</dbReference>
<protein>
    <recommendedName>
        <fullName evidence="6">Methyltransferase small domain-containing protein</fullName>
    </recommendedName>
</protein>
<dbReference type="GO" id="GO:0032259">
    <property type="term" value="P:methylation"/>
    <property type="evidence" value="ECO:0007669"/>
    <property type="project" value="UniProtKB-KW"/>
</dbReference>
<evidence type="ECO:0000256" key="2">
    <source>
        <dbReference type="ARBA" id="ARBA00022603"/>
    </source>
</evidence>
<accession>A0A5J4PGR3</accession>
<organism evidence="7">
    <name type="scientific">termite gut metagenome</name>
    <dbReference type="NCBI Taxonomy" id="433724"/>
    <lineage>
        <taxon>unclassified sequences</taxon>
        <taxon>metagenomes</taxon>
        <taxon>organismal metagenomes</taxon>
    </lineage>
</organism>
<name>A0A5J4PGR3_9ZZZZ</name>
<keyword evidence="3" id="KW-0808">Transferase</keyword>
<evidence type="ECO:0000256" key="5">
    <source>
        <dbReference type="ARBA" id="ARBA00022694"/>
    </source>
</evidence>
<dbReference type="InterPro" id="IPR007848">
    <property type="entry name" value="Small_mtfrase_dom"/>
</dbReference>
<evidence type="ECO:0000256" key="1">
    <source>
        <dbReference type="ARBA" id="ARBA00022490"/>
    </source>
</evidence>
<reference evidence="7" key="1">
    <citation type="submission" date="2019-03" db="EMBL/GenBank/DDBJ databases">
        <title>Single cell metagenomics reveals metabolic interactions within the superorganism composed of flagellate Streblomastix strix and complex community of Bacteroidetes bacteria on its surface.</title>
        <authorList>
            <person name="Treitli S.C."/>
            <person name="Kolisko M."/>
            <person name="Husnik F."/>
            <person name="Keeling P."/>
            <person name="Hampl V."/>
        </authorList>
    </citation>
    <scope>NUCLEOTIDE SEQUENCE</scope>
    <source>
        <strain evidence="7">STM</strain>
    </source>
</reference>